<feature type="region of interest" description="Disordered" evidence="1">
    <location>
        <begin position="88"/>
        <end position="170"/>
    </location>
</feature>
<reference evidence="2 3" key="1">
    <citation type="submission" date="2016-07" db="EMBL/GenBank/DDBJ databases">
        <title>Pervasive Adenine N6-methylation of Active Genes in Fungi.</title>
        <authorList>
            <consortium name="DOE Joint Genome Institute"/>
            <person name="Mondo S.J."/>
            <person name="Dannebaum R.O."/>
            <person name="Kuo R.C."/>
            <person name="Labutti K."/>
            <person name="Haridas S."/>
            <person name="Kuo A."/>
            <person name="Salamov A."/>
            <person name="Ahrendt S.R."/>
            <person name="Lipzen A."/>
            <person name="Sullivan W."/>
            <person name="Andreopoulos W.B."/>
            <person name="Clum A."/>
            <person name="Lindquist E."/>
            <person name="Daum C."/>
            <person name="Ramamoorthy G.K."/>
            <person name="Gryganskyi A."/>
            <person name="Culley D."/>
            <person name="Magnuson J.K."/>
            <person name="James T.Y."/>
            <person name="O'Malley M.A."/>
            <person name="Stajich J.E."/>
            <person name="Spatafora J.W."/>
            <person name="Visel A."/>
            <person name="Grigoriev I.V."/>
        </authorList>
    </citation>
    <scope>NUCLEOTIDE SEQUENCE [LARGE SCALE GENOMIC DNA]</scope>
    <source>
        <strain evidence="2 3">CBS 129021</strain>
    </source>
</reference>
<feature type="compositionally biased region" description="Basic and acidic residues" evidence="1">
    <location>
        <begin position="88"/>
        <end position="102"/>
    </location>
</feature>
<evidence type="ECO:0000313" key="3">
    <source>
        <dbReference type="Proteomes" id="UP000193689"/>
    </source>
</evidence>
<feature type="region of interest" description="Disordered" evidence="1">
    <location>
        <begin position="293"/>
        <end position="316"/>
    </location>
</feature>
<feature type="compositionally biased region" description="Low complexity" evidence="1">
    <location>
        <begin position="119"/>
        <end position="133"/>
    </location>
</feature>
<dbReference type="InParanoid" id="A0A1Y2EIH5"/>
<feature type="region of interest" description="Disordered" evidence="1">
    <location>
        <begin position="182"/>
        <end position="219"/>
    </location>
</feature>
<name>A0A1Y2EIH5_9PEZI</name>
<protein>
    <submittedName>
        <fullName evidence="2">Uncharacterized protein</fullName>
    </submittedName>
</protein>
<organism evidence="2 3">
    <name type="scientific">Pseudomassariella vexata</name>
    <dbReference type="NCBI Taxonomy" id="1141098"/>
    <lineage>
        <taxon>Eukaryota</taxon>
        <taxon>Fungi</taxon>
        <taxon>Dikarya</taxon>
        <taxon>Ascomycota</taxon>
        <taxon>Pezizomycotina</taxon>
        <taxon>Sordariomycetes</taxon>
        <taxon>Xylariomycetidae</taxon>
        <taxon>Amphisphaeriales</taxon>
        <taxon>Pseudomassariaceae</taxon>
        <taxon>Pseudomassariella</taxon>
    </lineage>
</organism>
<dbReference type="EMBL" id="MCFJ01000001">
    <property type="protein sequence ID" value="ORY71379.1"/>
    <property type="molecule type" value="Genomic_DNA"/>
</dbReference>
<feature type="compositionally biased region" description="Basic and acidic residues" evidence="1">
    <location>
        <begin position="295"/>
        <end position="316"/>
    </location>
</feature>
<accession>A0A1Y2EIH5</accession>
<evidence type="ECO:0000313" key="2">
    <source>
        <dbReference type="EMBL" id="ORY71379.1"/>
    </source>
</evidence>
<dbReference type="AlphaFoldDB" id="A0A1Y2EIH5"/>
<dbReference type="Proteomes" id="UP000193689">
    <property type="component" value="Unassembled WGS sequence"/>
</dbReference>
<comment type="caution">
    <text evidence="2">The sequence shown here is derived from an EMBL/GenBank/DDBJ whole genome shotgun (WGS) entry which is preliminary data.</text>
</comment>
<evidence type="ECO:0000256" key="1">
    <source>
        <dbReference type="SAM" id="MobiDB-lite"/>
    </source>
</evidence>
<gene>
    <name evidence="2" type="ORF">BCR38DRAFT_492512</name>
</gene>
<dbReference type="RefSeq" id="XP_040720971.1">
    <property type="nucleotide sequence ID" value="XM_040864694.1"/>
</dbReference>
<sequence>MTATFIAMNLTPKQKYLASGYNGMDYSKLLPDILFQEPNGPFHFPEGVPWVATRGQDIRWQKPAHHRDYISMKQHGYLWHEWEEREKKEQEQQQSQKVKESNSTDSKATGSKSTKSKSTDSSQMASKPSQKPTQSPPPERWMPLIMAPGQWAPTPTPTPEPTPNTQQSPPKSIVAILNAPSCPQTQPQAQTIPPAIPAAPSMRQVPQAPQVPRKKTVNSRRRADLMLNAEEGPCEKTVNTIRRANRMLGAGEGMDNPVGPCVACQKRGINCRVLKDGTGVTCALCTKQKTSKSKCNVDPDGSKDAARKARAGERREKKILVRKGERGCAGEAGREEGAGGTGAMGFSYASRDLRTINVE</sequence>
<dbReference type="GeneID" id="63780906"/>
<keyword evidence="3" id="KW-1185">Reference proteome</keyword>
<proteinExistence type="predicted"/>
<feature type="compositionally biased region" description="Low complexity" evidence="1">
    <location>
        <begin position="103"/>
        <end position="113"/>
    </location>
</feature>
<feature type="compositionally biased region" description="Low complexity" evidence="1">
    <location>
        <begin position="183"/>
        <end position="193"/>
    </location>
</feature>